<feature type="compositionally biased region" description="Low complexity" evidence="1">
    <location>
        <begin position="283"/>
        <end position="295"/>
    </location>
</feature>
<keyword evidence="2" id="KW-0812">Transmembrane</keyword>
<evidence type="ECO:0000313" key="3">
    <source>
        <dbReference type="EMBL" id="JAC00371.1"/>
    </source>
</evidence>
<name>W8BGH1_CERCA</name>
<organism evidence="3">
    <name type="scientific">Ceratitis capitata</name>
    <name type="common">Mediterranean fruit fly</name>
    <name type="synonym">Tephritis capitata</name>
    <dbReference type="NCBI Taxonomy" id="7213"/>
    <lineage>
        <taxon>Eukaryota</taxon>
        <taxon>Metazoa</taxon>
        <taxon>Ecdysozoa</taxon>
        <taxon>Arthropoda</taxon>
        <taxon>Hexapoda</taxon>
        <taxon>Insecta</taxon>
        <taxon>Pterygota</taxon>
        <taxon>Neoptera</taxon>
        <taxon>Endopterygota</taxon>
        <taxon>Diptera</taxon>
        <taxon>Brachycera</taxon>
        <taxon>Muscomorpha</taxon>
        <taxon>Tephritoidea</taxon>
        <taxon>Tephritidae</taxon>
        <taxon>Ceratitis</taxon>
        <taxon>Ceratitis</taxon>
    </lineage>
</organism>
<reference evidence="3" key="1">
    <citation type="submission" date="2013-07" db="EMBL/GenBank/DDBJ databases">
        <authorList>
            <person name="Geib S."/>
        </authorList>
    </citation>
    <scope>NUCLEOTIDE SEQUENCE</scope>
</reference>
<keyword evidence="2" id="KW-0472">Membrane</keyword>
<dbReference type="OrthoDB" id="6019202at2759"/>
<reference evidence="3" key="2">
    <citation type="journal article" date="2014" name="BMC Genomics">
        <title>A genomic perspective to assessing quality of mass-reared SIT flies used in Mediterranean fruit fly (Ceratitis capitata) eradication in California.</title>
        <authorList>
            <person name="Calla B."/>
            <person name="Hall B."/>
            <person name="Hou S."/>
            <person name="Geib S.M."/>
        </authorList>
    </citation>
    <scope>NUCLEOTIDE SEQUENCE</scope>
</reference>
<keyword evidence="2" id="KW-1133">Transmembrane helix</keyword>
<dbReference type="EMBL" id="GAMC01006185">
    <property type="protein sequence ID" value="JAC00371.1"/>
    <property type="molecule type" value="mRNA"/>
</dbReference>
<evidence type="ECO:0000256" key="1">
    <source>
        <dbReference type="SAM" id="MobiDB-lite"/>
    </source>
</evidence>
<evidence type="ECO:0000256" key="2">
    <source>
        <dbReference type="SAM" id="Phobius"/>
    </source>
</evidence>
<feature type="compositionally biased region" description="Polar residues" evidence="1">
    <location>
        <begin position="270"/>
        <end position="282"/>
    </location>
</feature>
<accession>W8BGH1</accession>
<feature type="transmembrane region" description="Helical" evidence="2">
    <location>
        <begin position="33"/>
        <end position="57"/>
    </location>
</feature>
<feature type="region of interest" description="Disordered" evidence="1">
    <location>
        <begin position="348"/>
        <end position="369"/>
    </location>
</feature>
<feature type="compositionally biased region" description="Polar residues" evidence="1">
    <location>
        <begin position="241"/>
        <end position="257"/>
    </location>
</feature>
<feature type="transmembrane region" description="Helical" evidence="2">
    <location>
        <begin position="6"/>
        <end position="26"/>
    </location>
</feature>
<protein>
    <submittedName>
        <fullName evidence="3">Uncharacterized protein</fullName>
    </submittedName>
</protein>
<sequence length="427" mass="46798">MVFWFFVYLIQYYALLSIVVIGLICVLTKFCPLLLFVCPPYLCLVFVFSFLVLQFHFSLCLSLFPAFSYIFVPTTHLALQPWTPCLPIRGGKLQTSKPFSTSNPQLPHLCNTGAPFPGKSGANNQQNSTNSLNSSYIWREASPNNFNLYSSSVSSLNATTTGMAGGVNASGYRYSLSGAASNASSSGPSSLPIYERALSEERATRKSLNRMKSGFGSGYDNIFMTPLLPRKNKPAPKLVKNSYQTHQRSPPLTSTTAMRHRSDSERLDSTPLTITEQEPSTPQRQLQKQQQQQQRPPAPGLYDRRLNRSFETTVSHRYAGYGGGYMMSSYSPANQGYKLTPLRRSTPQLAGGEDVIDDGRGDSDDLDESQRGCGAALLGNGSGAGNCAAGGNHEKAGANGDGDSQRHSGSWCCGNFVMKQWRKMNNY</sequence>
<proteinExistence type="evidence at transcript level"/>
<dbReference type="AlphaFoldDB" id="W8BGH1"/>
<feature type="region of interest" description="Disordered" evidence="1">
    <location>
        <begin position="225"/>
        <end position="307"/>
    </location>
</feature>